<protein>
    <submittedName>
        <fullName evidence="1">Uncharacterized protein</fullName>
    </submittedName>
</protein>
<evidence type="ECO:0000313" key="1">
    <source>
        <dbReference type="EMBL" id="QPX76299.1"/>
    </source>
</evidence>
<dbReference type="Proteomes" id="UP000596198">
    <property type="component" value="Segment"/>
</dbReference>
<dbReference type="EMBL" id="MW021748">
    <property type="protein sequence ID" value="QPX76299.1"/>
    <property type="molecule type" value="Genomic_DNA"/>
</dbReference>
<accession>A0A7T3NB56</accession>
<gene>
    <name evidence="1" type="ORF">ZEROTOHERO_34</name>
</gene>
<proteinExistence type="predicted"/>
<reference evidence="1 2" key="1">
    <citation type="submission" date="2020-09" db="EMBL/GenBank/DDBJ databases">
        <authorList>
            <person name="Cero P."/>
            <person name="Gaertner R."/>
            <person name="Gleave A."/>
            <person name="Thompson D.W."/>
            <person name="Breakwell D.P."/>
            <person name="Grose J.H."/>
        </authorList>
    </citation>
    <scope>NUCLEOTIDE SEQUENCE [LARGE SCALE GENOMIC DNA]</scope>
</reference>
<name>A0A7T3NB56_9CAUD</name>
<organism evidence="1 2">
    <name type="scientific">Citrobacter phage vB_CfrD_ZerotoHero</name>
    <dbReference type="NCBI Taxonomy" id="2777372"/>
    <lineage>
        <taxon>Viruses</taxon>
        <taxon>Duplodnaviria</taxon>
        <taxon>Heunggongvirae</taxon>
        <taxon>Uroviricota</taxon>
        <taxon>Caudoviricetes</taxon>
        <taxon>Drexlerviridae</taxon>
        <taxon>Tempevirinae</taxon>
        <taxon>Tlsvirus</taxon>
        <taxon>Tlsvirus blueshaddow</taxon>
        <taxon>Tlsvirus sazh</taxon>
    </lineage>
</organism>
<evidence type="ECO:0000313" key="2">
    <source>
        <dbReference type="Proteomes" id="UP000596198"/>
    </source>
</evidence>
<sequence>MENMTVYLIEFGEWLLYRGLVCEMITKEGHLEKIDCDLWEFTESLDMSFDEIKELPIEEWPIKVKADLDEFVKDWEMRNGMMRAE</sequence>